<dbReference type="RefSeq" id="WP_159763267.1">
    <property type="nucleotide sequence ID" value="NZ_WUUT01000002.1"/>
</dbReference>
<sequence length="444" mass="48295">MRVGIIGGGITGLALTHYLAEEGIDSTTFEASEEPGGVIQTRHVDGRVLEAGPQRMRKTPGVAELAEAAGVGDAFVEAGDEKLYVYADGKLGRAPLSVEEFFRTDLLSWTGKARLLAEVFTRPGMEQETARDLFVRKFGREAYEKFIGPLYGGIYGSDPAEMPAAYALDSLMEREEKAGSFLQAFRKRVGQGQKAPPASMERGMQQLPNAVAETYRDRIELSTPVTDIEPVDGPETAFRVETDSGTEEFDHVVCTTPASVTADLLDGITTGIDDLDSLRYNPLALVYLEADLDREGFGYQVGYGEDLHTLGASWNASMFDRDGVYTVFLGGMHEPELVEQSDERLIEIAREEFETVTGADSSAIDVARLDPGFPAWDQSWWALEDVETPEGVDLATNYTARMGIPSRVREARELADSLTGRVDQRGSESAASTDSSAATAQADD</sequence>
<dbReference type="SUPFAM" id="SSF54373">
    <property type="entry name" value="FAD-linked reductases, C-terminal domain"/>
    <property type="match status" value="1"/>
</dbReference>
<protein>
    <submittedName>
        <fullName evidence="9">Protoporphyrinogen oxidase</fullName>
        <ecNumber evidence="9">1.3.3.4</ecNumber>
    </submittedName>
</protein>
<evidence type="ECO:0000256" key="7">
    <source>
        <dbReference type="SAM" id="MobiDB-lite"/>
    </source>
</evidence>
<evidence type="ECO:0000256" key="4">
    <source>
        <dbReference type="ARBA" id="ARBA00023002"/>
    </source>
</evidence>
<evidence type="ECO:0000256" key="1">
    <source>
        <dbReference type="ARBA" id="ARBA00001974"/>
    </source>
</evidence>
<keyword evidence="3" id="KW-0274">FAD</keyword>
<evidence type="ECO:0000256" key="2">
    <source>
        <dbReference type="ARBA" id="ARBA00022630"/>
    </source>
</evidence>
<dbReference type="Gene3D" id="3.50.50.60">
    <property type="entry name" value="FAD/NAD(P)-binding domain"/>
    <property type="match status" value="1"/>
</dbReference>
<dbReference type="InterPro" id="IPR004572">
    <property type="entry name" value="Protoporphyrinogen_oxidase"/>
</dbReference>
<dbReference type="InterPro" id="IPR036188">
    <property type="entry name" value="FAD/NAD-bd_sf"/>
</dbReference>
<dbReference type="Proteomes" id="UP000466535">
    <property type="component" value="Unassembled WGS sequence"/>
</dbReference>
<keyword evidence="5" id="KW-0350">Heme biosynthesis</keyword>
<dbReference type="NCBIfam" id="TIGR00562">
    <property type="entry name" value="proto_IX_ox"/>
    <property type="match status" value="1"/>
</dbReference>
<keyword evidence="10" id="KW-1185">Reference proteome</keyword>
<keyword evidence="2" id="KW-0285">Flavoprotein</keyword>
<dbReference type="Gene3D" id="1.10.3110.10">
    <property type="entry name" value="protoporphyrinogen ix oxidase, domain 3"/>
    <property type="match status" value="1"/>
</dbReference>
<dbReference type="AlphaFoldDB" id="A0A6B0T1T4"/>
<dbReference type="PANTHER" id="PTHR42923:SF3">
    <property type="entry name" value="PROTOPORPHYRINOGEN OXIDASE"/>
    <property type="match status" value="1"/>
</dbReference>
<evidence type="ECO:0000259" key="8">
    <source>
        <dbReference type="Pfam" id="PF01593"/>
    </source>
</evidence>
<dbReference type="OrthoDB" id="237154at2157"/>
<organism evidence="9 10">
    <name type="scientific">Halovenus carboxidivorans</name>
    <dbReference type="NCBI Taxonomy" id="2692199"/>
    <lineage>
        <taxon>Archaea</taxon>
        <taxon>Methanobacteriati</taxon>
        <taxon>Methanobacteriota</taxon>
        <taxon>Stenosarchaea group</taxon>
        <taxon>Halobacteria</taxon>
        <taxon>Halobacteriales</taxon>
        <taxon>Haloarculaceae</taxon>
        <taxon>Halovenus</taxon>
    </lineage>
</organism>
<evidence type="ECO:0000313" key="9">
    <source>
        <dbReference type="EMBL" id="MXR51117.1"/>
    </source>
</evidence>
<comment type="caution">
    <text evidence="9">The sequence shown here is derived from an EMBL/GenBank/DDBJ whole genome shotgun (WGS) entry which is preliminary data.</text>
</comment>
<feature type="domain" description="Amine oxidase" evidence="8">
    <location>
        <begin position="10"/>
        <end position="362"/>
    </location>
</feature>
<evidence type="ECO:0000256" key="6">
    <source>
        <dbReference type="ARBA" id="ARBA00023444"/>
    </source>
</evidence>
<dbReference type="PANTHER" id="PTHR42923">
    <property type="entry name" value="PROTOPORPHYRINOGEN OXIDASE"/>
    <property type="match status" value="1"/>
</dbReference>
<reference evidence="9 10" key="1">
    <citation type="submission" date="2019-12" db="EMBL/GenBank/DDBJ databases">
        <title>Isolation and characterization of three novel carbon monoxide-oxidizing members of Halobacteria from salione crusts and soils.</title>
        <authorList>
            <person name="Myers M.R."/>
            <person name="King G.M."/>
        </authorList>
    </citation>
    <scope>NUCLEOTIDE SEQUENCE [LARGE SCALE GENOMIC DNA]</scope>
    <source>
        <strain evidence="9 10">WSH3</strain>
    </source>
</reference>
<dbReference type="InterPro" id="IPR050464">
    <property type="entry name" value="Zeta_carotene_desat/Oxidored"/>
</dbReference>
<name>A0A6B0T1T4_9EURY</name>
<dbReference type="EC" id="1.3.3.4" evidence="9"/>
<dbReference type="GO" id="GO:0006783">
    <property type="term" value="P:heme biosynthetic process"/>
    <property type="evidence" value="ECO:0007669"/>
    <property type="project" value="UniProtKB-KW"/>
</dbReference>
<dbReference type="InterPro" id="IPR002937">
    <property type="entry name" value="Amino_oxidase"/>
</dbReference>
<dbReference type="EMBL" id="WUUT01000002">
    <property type="protein sequence ID" value="MXR51117.1"/>
    <property type="molecule type" value="Genomic_DNA"/>
</dbReference>
<dbReference type="Gene3D" id="3.90.660.20">
    <property type="entry name" value="Protoporphyrinogen oxidase, mitochondrial, domain 2"/>
    <property type="match status" value="1"/>
</dbReference>
<dbReference type="GO" id="GO:0004729">
    <property type="term" value="F:oxygen-dependent protoporphyrinogen oxidase activity"/>
    <property type="evidence" value="ECO:0007669"/>
    <property type="project" value="UniProtKB-EC"/>
</dbReference>
<feature type="region of interest" description="Disordered" evidence="7">
    <location>
        <begin position="415"/>
        <end position="444"/>
    </location>
</feature>
<comment type="cofactor">
    <cofactor evidence="1">
        <name>FAD</name>
        <dbReference type="ChEBI" id="CHEBI:57692"/>
    </cofactor>
</comment>
<accession>A0A6B0T1T4</accession>
<evidence type="ECO:0000256" key="3">
    <source>
        <dbReference type="ARBA" id="ARBA00022827"/>
    </source>
</evidence>
<dbReference type="SUPFAM" id="SSF51905">
    <property type="entry name" value="FAD/NAD(P)-binding domain"/>
    <property type="match status" value="1"/>
</dbReference>
<comment type="pathway">
    <text evidence="6">Porphyrin-containing compound metabolism.</text>
</comment>
<feature type="compositionally biased region" description="Low complexity" evidence="7">
    <location>
        <begin position="429"/>
        <end position="444"/>
    </location>
</feature>
<evidence type="ECO:0000313" key="10">
    <source>
        <dbReference type="Proteomes" id="UP000466535"/>
    </source>
</evidence>
<evidence type="ECO:0000256" key="5">
    <source>
        <dbReference type="ARBA" id="ARBA00023133"/>
    </source>
</evidence>
<gene>
    <name evidence="9" type="primary">hemG</name>
    <name evidence="9" type="ORF">GRX03_05780</name>
</gene>
<dbReference type="Pfam" id="PF01593">
    <property type="entry name" value="Amino_oxidase"/>
    <property type="match status" value="1"/>
</dbReference>
<proteinExistence type="predicted"/>
<keyword evidence="4 9" id="KW-0560">Oxidoreductase</keyword>